<organism evidence="2">
    <name type="scientific">Caenorhabditis remanei</name>
    <name type="common">Caenorhabditis vulgaris</name>
    <dbReference type="NCBI Taxonomy" id="31234"/>
    <lineage>
        <taxon>Eukaryota</taxon>
        <taxon>Metazoa</taxon>
        <taxon>Ecdysozoa</taxon>
        <taxon>Nematoda</taxon>
        <taxon>Chromadorea</taxon>
        <taxon>Rhabditida</taxon>
        <taxon>Rhabditina</taxon>
        <taxon>Rhabditomorpha</taxon>
        <taxon>Rhabditoidea</taxon>
        <taxon>Rhabditidae</taxon>
        <taxon>Peloderinae</taxon>
        <taxon>Caenorhabditis</taxon>
    </lineage>
</organism>
<dbReference type="Proteomes" id="UP000008281">
    <property type="component" value="Unassembled WGS sequence"/>
</dbReference>
<keyword evidence="2" id="KW-1185">Reference proteome</keyword>
<dbReference type="EMBL" id="DS268439">
    <property type="protein sequence ID" value="EFP00504.1"/>
    <property type="molecule type" value="Genomic_DNA"/>
</dbReference>
<reference evidence="1" key="1">
    <citation type="submission" date="2007-07" db="EMBL/GenBank/DDBJ databases">
        <title>PCAP assembly of the Caenorhabditis remanei genome.</title>
        <authorList>
            <consortium name="The Caenorhabditis remanei Sequencing Consortium"/>
            <person name="Wilson R.K."/>
        </authorList>
    </citation>
    <scope>NUCLEOTIDE SEQUENCE [LARGE SCALE GENOMIC DNA]</scope>
    <source>
        <strain evidence="1">PB4641</strain>
    </source>
</reference>
<accession>E3MEN5</accession>
<dbReference type="KEGG" id="crq:GCK72_011942"/>
<protein>
    <submittedName>
        <fullName evidence="1">Uncharacterized protein</fullName>
    </submittedName>
</protein>
<proteinExistence type="predicted"/>
<sequence length="116" mass="12810">MSSEILTTSTSVKCSVCPPASTCGQNSNGNLFCVQRVPIEHFMPWFSTGALVCFGVAALIMFIIGCLVVYGIRHPDSWPGRAVETAWLWARFVFCLFLCFDIDEADDEAQPVNRVV</sequence>
<dbReference type="AlphaFoldDB" id="E3MEN5"/>
<dbReference type="HOGENOM" id="CLU_2099142_0_0_1"/>
<dbReference type="RefSeq" id="XP_003105446.2">
    <property type="nucleotide sequence ID" value="XM_003105398.2"/>
</dbReference>
<gene>
    <name evidence="1" type="ORF">CRE_21758</name>
</gene>
<dbReference type="GeneID" id="9816769"/>
<evidence type="ECO:0000313" key="1">
    <source>
        <dbReference type="EMBL" id="EFP00504.1"/>
    </source>
</evidence>
<name>E3MEN5_CAERE</name>
<evidence type="ECO:0000313" key="2">
    <source>
        <dbReference type="Proteomes" id="UP000008281"/>
    </source>
</evidence>
<dbReference type="CTD" id="9816769"/>